<dbReference type="InterPro" id="IPR036390">
    <property type="entry name" value="WH_DNA-bd_sf"/>
</dbReference>
<dbReference type="GO" id="GO:0005829">
    <property type="term" value="C:cytosol"/>
    <property type="evidence" value="ECO:0007669"/>
    <property type="project" value="TreeGrafter"/>
</dbReference>
<proteinExistence type="predicted"/>
<gene>
    <name evidence="5" type="ORF">HNR15_003574</name>
</gene>
<comment type="caution">
    <text evidence="5">The sequence shown here is derived from an EMBL/GenBank/DDBJ whole genome shotgun (WGS) entry which is preliminary data.</text>
</comment>
<dbReference type="AlphaFoldDB" id="A0A853DG87"/>
<dbReference type="PRINTS" id="PR00033">
    <property type="entry name" value="HTHASNC"/>
</dbReference>
<dbReference type="PROSITE" id="PS50956">
    <property type="entry name" value="HTH_ASNC_2"/>
    <property type="match status" value="1"/>
</dbReference>
<evidence type="ECO:0000256" key="3">
    <source>
        <dbReference type="ARBA" id="ARBA00023163"/>
    </source>
</evidence>
<dbReference type="Proteomes" id="UP000571817">
    <property type="component" value="Unassembled WGS sequence"/>
</dbReference>
<dbReference type="RefSeq" id="WP_179483947.1">
    <property type="nucleotide sequence ID" value="NZ_JACCFW010000003.1"/>
</dbReference>
<dbReference type="InterPro" id="IPR011008">
    <property type="entry name" value="Dimeric_a/b-barrel"/>
</dbReference>
<dbReference type="InterPro" id="IPR019885">
    <property type="entry name" value="Tscrpt_reg_HTH_AsnC-type_CS"/>
</dbReference>
<dbReference type="SUPFAM" id="SSF54909">
    <property type="entry name" value="Dimeric alpha+beta barrel"/>
    <property type="match status" value="1"/>
</dbReference>
<dbReference type="Pfam" id="PF01037">
    <property type="entry name" value="AsnC_trans_reg"/>
    <property type="match status" value="1"/>
</dbReference>
<dbReference type="Gene3D" id="3.30.70.920">
    <property type="match status" value="1"/>
</dbReference>
<sequence length="156" mass="17124">MDDIDRSIIAALEEDGRVPFTQLGRDLGISESAVRQRVVKLQENGQVRIVALCNPLSLGHQPVRLLVKVHDLSPRVVAKSLCAVRAINHVALTAGGHDIYVEATCRDQAQLLEILDHVRMMTGVADVRTLLLLELTKDYSWTGLVNAVGRNLTPEA</sequence>
<dbReference type="InterPro" id="IPR019887">
    <property type="entry name" value="Tscrpt_reg_AsnC/Lrp_C"/>
</dbReference>
<keyword evidence="3" id="KW-0804">Transcription</keyword>
<protein>
    <submittedName>
        <fullName evidence="5">Lrp/AsnC family transcriptional regulator for asnA, asnC and gidA</fullName>
    </submittedName>
</protein>
<dbReference type="PROSITE" id="PS00519">
    <property type="entry name" value="HTH_ASNC_1"/>
    <property type="match status" value="1"/>
</dbReference>
<accession>A0A853DG87</accession>
<evidence type="ECO:0000256" key="1">
    <source>
        <dbReference type="ARBA" id="ARBA00023015"/>
    </source>
</evidence>
<organism evidence="5 6">
    <name type="scientific">Allobranchiibius huperziae</name>
    <dbReference type="NCBI Taxonomy" id="1874116"/>
    <lineage>
        <taxon>Bacteria</taxon>
        <taxon>Bacillati</taxon>
        <taxon>Actinomycetota</taxon>
        <taxon>Actinomycetes</taxon>
        <taxon>Micrococcales</taxon>
        <taxon>Dermacoccaceae</taxon>
        <taxon>Allobranchiibius</taxon>
    </lineage>
</organism>
<keyword evidence="2" id="KW-0238">DNA-binding</keyword>
<dbReference type="InterPro" id="IPR019888">
    <property type="entry name" value="Tscrpt_reg_AsnC-like"/>
</dbReference>
<dbReference type="SMART" id="SM00344">
    <property type="entry name" value="HTH_ASNC"/>
    <property type="match status" value="1"/>
</dbReference>
<dbReference type="PANTHER" id="PTHR30154">
    <property type="entry name" value="LEUCINE-RESPONSIVE REGULATORY PROTEIN"/>
    <property type="match status" value="1"/>
</dbReference>
<evidence type="ECO:0000256" key="2">
    <source>
        <dbReference type="ARBA" id="ARBA00023125"/>
    </source>
</evidence>
<dbReference type="SUPFAM" id="SSF46785">
    <property type="entry name" value="Winged helix' DNA-binding domain"/>
    <property type="match status" value="1"/>
</dbReference>
<keyword evidence="1" id="KW-0805">Transcription regulation</keyword>
<dbReference type="Gene3D" id="1.10.10.10">
    <property type="entry name" value="Winged helix-like DNA-binding domain superfamily/Winged helix DNA-binding domain"/>
    <property type="match status" value="1"/>
</dbReference>
<dbReference type="InterPro" id="IPR000485">
    <property type="entry name" value="AsnC-type_HTH_dom"/>
</dbReference>
<feature type="domain" description="HTH asnC-type" evidence="4">
    <location>
        <begin position="1"/>
        <end position="61"/>
    </location>
</feature>
<dbReference type="GO" id="GO:0043200">
    <property type="term" value="P:response to amino acid"/>
    <property type="evidence" value="ECO:0007669"/>
    <property type="project" value="TreeGrafter"/>
</dbReference>
<dbReference type="InterPro" id="IPR036388">
    <property type="entry name" value="WH-like_DNA-bd_sf"/>
</dbReference>
<name>A0A853DG87_9MICO</name>
<keyword evidence="6" id="KW-1185">Reference proteome</keyword>
<evidence type="ECO:0000313" key="6">
    <source>
        <dbReference type="Proteomes" id="UP000571817"/>
    </source>
</evidence>
<reference evidence="5 6" key="1">
    <citation type="submission" date="2020-07" db="EMBL/GenBank/DDBJ databases">
        <title>Sequencing the genomes of 1000 actinobacteria strains.</title>
        <authorList>
            <person name="Klenk H.-P."/>
        </authorList>
    </citation>
    <scope>NUCLEOTIDE SEQUENCE [LARGE SCALE GENOMIC DNA]</scope>
    <source>
        <strain evidence="5 6">DSM 29531</strain>
    </source>
</reference>
<evidence type="ECO:0000259" key="4">
    <source>
        <dbReference type="PROSITE" id="PS50956"/>
    </source>
</evidence>
<dbReference type="GO" id="GO:0043565">
    <property type="term" value="F:sequence-specific DNA binding"/>
    <property type="evidence" value="ECO:0007669"/>
    <property type="project" value="InterPro"/>
</dbReference>
<dbReference type="PANTHER" id="PTHR30154:SF34">
    <property type="entry name" value="TRANSCRIPTIONAL REGULATOR AZLB"/>
    <property type="match status" value="1"/>
</dbReference>
<evidence type="ECO:0000313" key="5">
    <source>
        <dbReference type="EMBL" id="NYJ76556.1"/>
    </source>
</evidence>
<dbReference type="EMBL" id="JACCFW010000003">
    <property type="protein sequence ID" value="NYJ76556.1"/>
    <property type="molecule type" value="Genomic_DNA"/>
</dbReference>
<dbReference type="Pfam" id="PF13404">
    <property type="entry name" value="HTH_AsnC-type"/>
    <property type="match status" value="1"/>
</dbReference>